<reference evidence="6 7" key="2">
    <citation type="journal article" date="2008" name="Nature">
        <title>The Phaeodactylum genome reveals the evolutionary history of diatom genomes.</title>
        <authorList>
            <person name="Bowler C."/>
            <person name="Allen A.E."/>
            <person name="Badger J.H."/>
            <person name="Grimwood J."/>
            <person name="Jabbari K."/>
            <person name="Kuo A."/>
            <person name="Maheswari U."/>
            <person name="Martens C."/>
            <person name="Maumus F."/>
            <person name="Otillar R.P."/>
            <person name="Rayko E."/>
            <person name="Salamov A."/>
            <person name="Vandepoele K."/>
            <person name="Beszteri B."/>
            <person name="Gruber A."/>
            <person name="Heijde M."/>
            <person name="Katinka M."/>
            <person name="Mock T."/>
            <person name="Valentin K."/>
            <person name="Verret F."/>
            <person name="Berges J.A."/>
            <person name="Brownlee C."/>
            <person name="Cadoret J.P."/>
            <person name="Chiovitti A."/>
            <person name="Choi C.J."/>
            <person name="Coesel S."/>
            <person name="De Martino A."/>
            <person name="Detter J.C."/>
            <person name="Durkin C."/>
            <person name="Falciatore A."/>
            <person name="Fournet J."/>
            <person name="Haruta M."/>
            <person name="Huysman M.J."/>
            <person name="Jenkins B.D."/>
            <person name="Jiroutova K."/>
            <person name="Jorgensen R.E."/>
            <person name="Joubert Y."/>
            <person name="Kaplan A."/>
            <person name="Kroger N."/>
            <person name="Kroth P.G."/>
            <person name="La Roche J."/>
            <person name="Lindquist E."/>
            <person name="Lommer M."/>
            <person name="Martin-Jezequel V."/>
            <person name="Lopez P.J."/>
            <person name="Lucas S."/>
            <person name="Mangogna M."/>
            <person name="McGinnis K."/>
            <person name="Medlin L.K."/>
            <person name="Montsant A."/>
            <person name="Oudot-Le Secq M.P."/>
            <person name="Napoli C."/>
            <person name="Obornik M."/>
            <person name="Parker M.S."/>
            <person name="Petit J.L."/>
            <person name="Porcel B.M."/>
            <person name="Poulsen N."/>
            <person name="Robison M."/>
            <person name="Rychlewski L."/>
            <person name="Rynearson T.A."/>
            <person name="Schmutz J."/>
            <person name="Shapiro H."/>
            <person name="Siaut M."/>
            <person name="Stanley M."/>
            <person name="Sussman M.R."/>
            <person name="Taylor A.R."/>
            <person name="Vardi A."/>
            <person name="von Dassow P."/>
            <person name="Vyverman W."/>
            <person name="Willis A."/>
            <person name="Wyrwicz L.S."/>
            <person name="Rokhsar D.S."/>
            <person name="Weissenbach J."/>
            <person name="Armbrust E.V."/>
            <person name="Green B.R."/>
            <person name="Van de Peer Y."/>
            <person name="Grigoriev I.V."/>
        </authorList>
    </citation>
    <scope>NUCLEOTIDE SEQUENCE [LARGE SCALE GENOMIC DNA]</scope>
    <source>
        <strain evidence="6 7">CCMP1335</strain>
    </source>
</reference>
<evidence type="ECO:0000256" key="1">
    <source>
        <dbReference type="ARBA" id="ARBA00007867"/>
    </source>
</evidence>
<dbReference type="EMBL" id="CM000638">
    <property type="protein sequence ID" value="EED96125.1"/>
    <property type="molecule type" value="Genomic_DNA"/>
</dbReference>
<dbReference type="Gene3D" id="3.40.50.150">
    <property type="entry name" value="Vaccinia Virus protein VP39"/>
    <property type="match status" value="1"/>
</dbReference>
<keyword evidence="2 4" id="KW-0808">Transferase</keyword>
<name>B8BSG8_THAPS</name>
<dbReference type="PROSITE" id="PS51006">
    <property type="entry name" value="PABS_2"/>
    <property type="match status" value="1"/>
</dbReference>
<dbReference type="GO" id="GO:0006596">
    <property type="term" value="P:polyamine biosynthetic process"/>
    <property type="evidence" value="ECO:0007669"/>
    <property type="project" value="UniProtKB-UniRule"/>
</dbReference>
<evidence type="ECO:0000313" key="7">
    <source>
        <dbReference type="Proteomes" id="UP000001449"/>
    </source>
</evidence>
<evidence type="ECO:0000256" key="3">
    <source>
        <dbReference type="ARBA" id="ARBA00023115"/>
    </source>
</evidence>
<organism evidence="6 7">
    <name type="scientific">Thalassiosira pseudonana</name>
    <name type="common">Marine diatom</name>
    <name type="synonym">Cyclotella nana</name>
    <dbReference type="NCBI Taxonomy" id="35128"/>
    <lineage>
        <taxon>Eukaryota</taxon>
        <taxon>Sar</taxon>
        <taxon>Stramenopiles</taxon>
        <taxon>Ochrophyta</taxon>
        <taxon>Bacillariophyta</taxon>
        <taxon>Coscinodiscophyceae</taxon>
        <taxon>Thalassiosirophycidae</taxon>
        <taxon>Thalassiosirales</taxon>
        <taxon>Thalassiosiraceae</taxon>
        <taxon>Thalassiosira</taxon>
    </lineage>
</organism>
<dbReference type="KEGG" id="tps:THAPSDRAFT_19837"/>
<dbReference type="InterPro" id="IPR029063">
    <property type="entry name" value="SAM-dependent_MTases_sf"/>
</dbReference>
<evidence type="ECO:0000259" key="5">
    <source>
        <dbReference type="PROSITE" id="PS51006"/>
    </source>
</evidence>
<dbReference type="GeneID" id="7452573"/>
<accession>B8BSG8</accession>
<dbReference type="PANTHER" id="PTHR43317">
    <property type="entry name" value="THERMOSPERMINE SYNTHASE ACAULIS5"/>
    <property type="match status" value="1"/>
</dbReference>
<dbReference type="Pfam" id="PF01564">
    <property type="entry name" value="Spermine_synth"/>
    <property type="match status" value="1"/>
</dbReference>
<dbReference type="RefSeq" id="XP_002286484.1">
    <property type="nucleotide sequence ID" value="XM_002286448.1"/>
</dbReference>
<sequence length="69" mass="7936">QWQRKKHRDASYHESIVHPVMITHPYPKRVAIVGGDKGATLREVLKHKTVESTAMFGTTSDFVELAREY</sequence>
<reference evidence="6 7" key="1">
    <citation type="journal article" date="2004" name="Science">
        <title>The genome of the diatom Thalassiosira pseudonana: ecology, evolution, and metabolism.</title>
        <authorList>
            <person name="Armbrust E.V."/>
            <person name="Berges J.A."/>
            <person name="Bowler C."/>
            <person name="Green B.R."/>
            <person name="Martinez D."/>
            <person name="Putnam N.H."/>
            <person name="Zhou S."/>
            <person name="Allen A.E."/>
            <person name="Apt K.E."/>
            <person name="Bechner M."/>
            <person name="Brzezinski M.A."/>
            <person name="Chaal B.K."/>
            <person name="Chiovitti A."/>
            <person name="Davis A.K."/>
            <person name="Demarest M.S."/>
            <person name="Detter J.C."/>
            <person name="Glavina T."/>
            <person name="Goodstein D."/>
            <person name="Hadi M.Z."/>
            <person name="Hellsten U."/>
            <person name="Hildebrand M."/>
            <person name="Jenkins B.D."/>
            <person name="Jurka J."/>
            <person name="Kapitonov V.V."/>
            <person name="Kroger N."/>
            <person name="Lau W.W."/>
            <person name="Lane T.W."/>
            <person name="Larimer F.W."/>
            <person name="Lippmeier J.C."/>
            <person name="Lucas S."/>
            <person name="Medina M."/>
            <person name="Montsant A."/>
            <person name="Obornik M."/>
            <person name="Parker M.S."/>
            <person name="Palenik B."/>
            <person name="Pazour G.J."/>
            <person name="Richardson P.M."/>
            <person name="Rynearson T.A."/>
            <person name="Saito M.A."/>
            <person name="Schwartz D.C."/>
            <person name="Thamatrakoln K."/>
            <person name="Valentin K."/>
            <person name="Vardi A."/>
            <person name="Wilkerson F.P."/>
            <person name="Rokhsar D.S."/>
        </authorList>
    </citation>
    <scope>NUCLEOTIDE SEQUENCE [LARGE SCALE GENOMIC DNA]</scope>
    <source>
        <strain evidence="6 7">CCMP1335</strain>
    </source>
</reference>
<dbReference type="InParanoid" id="B8BSG8"/>
<evidence type="ECO:0000313" key="6">
    <source>
        <dbReference type="EMBL" id="EED96125.1"/>
    </source>
</evidence>
<comment type="similarity">
    <text evidence="1">Belongs to the spermidine/spermine synthase family.</text>
</comment>
<evidence type="ECO:0000256" key="4">
    <source>
        <dbReference type="PROSITE-ProRule" id="PRU00354"/>
    </source>
</evidence>
<dbReference type="InterPro" id="IPR030374">
    <property type="entry name" value="PABS"/>
</dbReference>
<dbReference type="GO" id="GO:0016740">
    <property type="term" value="F:transferase activity"/>
    <property type="evidence" value="ECO:0007669"/>
    <property type="project" value="UniProtKB-UniRule"/>
</dbReference>
<proteinExistence type="inferred from homology"/>
<protein>
    <recommendedName>
        <fullName evidence="5">PABS domain-containing protein</fullName>
    </recommendedName>
</protein>
<comment type="caution">
    <text evidence="4">Lacks conserved residue(s) required for the propagation of feature annotation.</text>
</comment>
<dbReference type="PaxDb" id="35128-Thaps19837"/>
<gene>
    <name evidence="6" type="ORF">THAPSDRAFT_19837</name>
</gene>
<dbReference type="SUPFAM" id="SSF53335">
    <property type="entry name" value="S-adenosyl-L-methionine-dependent methyltransferases"/>
    <property type="match status" value="1"/>
</dbReference>
<dbReference type="PANTHER" id="PTHR43317:SF1">
    <property type="entry name" value="THERMOSPERMINE SYNTHASE ACAULIS5"/>
    <property type="match status" value="1"/>
</dbReference>
<feature type="non-terminal residue" evidence="6">
    <location>
        <position position="1"/>
    </location>
</feature>
<feature type="domain" description="PABS" evidence="5">
    <location>
        <begin position="1"/>
        <end position="69"/>
    </location>
</feature>
<keyword evidence="7" id="KW-1185">Reference proteome</keyword>
<keyword evidence="3 4" id="KW-0620">Polyamine biosynthesis</keyword>
<feature type="non-terminal residue" evidence="6">
    <location>
        <position position="69"/>
    </location>
</feature>
<dbReference type="AlphaFoldDB" id="B8BSG8"/>
<dbReference type="HOGENOM" id="CLU_2783795_0_0_1"/>
<evidence type="ECO:0000256" key="2">
    <source>
        <dbReference type="ARBA" id="ARBA00022679"/>
    </source>
</evidence>
<dbReference type="STRING" id="35128.B8BSG8"/>
<dbReference type="Proteomes" id="UP000001449">
    <property type="component" value="Chromosome 1"/>
</dbReference>